<dbReference type="InterPro" id="IPR056238">
    <property type="entry name" value="YunG-like"/>
</dbReference>
<dbReference type="InterPro" id="IPR050266">
    <property type="entry name" value="AB_hydrolase_sf"/>
</dbReference>
<dbReference type="OrthoDB" id="59888at2"/>
<dbReference type="Pfam" id="PF00561">
    <property type="entry name" value="Abhydrolase_1"/>
    <property type="match status" value="1"/>
</dbReference>
<dbReference type="SUPFAM" id="SSF53474">
    <property type="entry name" value="alpha/beta-Hydrolases"/>
    <property type="match status" value="1"/>
</dbReference>
<dbReference type="InterPro" id="IPR029058">
    <property type="entry name" value="AB_hydrolase_fold"/>
</dbReference>
<gene>
    <name evidence="2" type="ORF">FZC76_11205</name>
</gene>
<dbReference type="AlphaFoldDB" id="A0A5D4T120"/>
<dbReference type="PANTHER" id="PTHR43798:SF33">
    <property type="entry name" value="HYDROLASE, PUTATIVE (AFU_ORTHOLOGUE AFUA_2G14860)-RELATED"/>
    <property type="match status" value="1"/>
</dbReference>
<accession>A0A5D4T120</accession>
<evidence type="ECO:0000313" key="2">
    <source>
        <dbReference type="EMBL" id="TYS68298.1"/>
    </source>
</evidence>
<reference evidence="2 3" key="1">
    <citation type="submission" date="2019-08" db="EMBL/GenBank/DDBJ databases">
        <title>Bacillus genomes from the desert of Cuatro Cienegas, Coahuila.</title>
        <authorList>
            <person name="Olmedo-Alvarez G."/>
        </authorList>
    </citation>
    <scope>NUCLEOTIDE SEQUENCE [LARGE SCALE GENOMIC DNA]</scope>
    <source>
        <strain evidence="2 3">CH28_1T</strain>
    </source>
</reference>
<dbReference type="Pfam" id="PF24585">
    <property type="entry name" value="YunG"/>
    <property type="match status" value="1"/>
</dbReference>
<evidence type="ECO:0000259" key="1">
    <source>
        <dbReference type="Pfam" id="PF00561"/>
    </source>
</evidence>
<evidence type="ECO:0000313" key="3">
    <source>
        <dbReference type="Proteomes" id="UP000322524"/>
    </source>
</evidence>
<dbReference type="STRING" id="79883.GCA_001636495_02367"/>
<organism evidence="2 3">
    <name type="scientific">Sutcliffiella horikoshii</name>
    <dbReference type="NCBI Taxonomy" id="79883"/>
    <lineage>
        <taxon>Bacteria</taxon>
        <taxon>Bacillati</taxon>
        <taxon>Bacillota</taxon>
        <taxon>Bacilli</taxon>
        <taxon>Bacillales</taxon>
        <taxon>Bacillaceae</taxon>
        <taxon>Sutcliffiella</taxon>
    </lineage>
</organism>
<dbReference type="GO" id="GO:0016787">
    <property type="term" value="F:hydrolase activity"/>
    <property type="evidence" value="ECO:0007669"/>
    <property type="project" value="UniProtKB-KW"/>
</dbReference>
<dbReference type="GO" id="GO:0016020">
    <property type="term" value="C:membrane"/>
    <property type="evidence" value="ECO:0007669"/>
    <property type="project" value="TreeGrafter"/>
</dbReference>
<feature type="domain" description="AB hydrolase-1" evidence="1">
    <location>
        <begin position="25"/>
        <end position="135"/>
    </location>
</feature>
<dbReference type="InterPro" id="IPR000073">
    <property type="entry name" value="AB_hydrolase_1"/>
</dbReference>
<keyword evidence="2" id="KW-0378">Hydrolase</keyword>
<dbReference type="PANTHER" id="PTHR43798">
    <property type="entry name" value="MONOACYLGLYCEROL LIPASE"/>
    <property type="match status" value="1"/>
</dbReference>
<name>A0A5D4T120_9BACI</name>
<comment type="caution">
    <text evidence="2">The sequence shown here is derived from an EMBL/GenBank/DDBJ whole genome shotgun (WGS) entry which is preliminary data.</text>
</comment>
<dbReference type="EMBL" id="VTEV01000004">
    <property type="protein sequence ID" value="TYS68298.1"/>
    <property type="molecule type" value="Genomic_DNA"/>
</dbReference>
<dbReference type="Gene3D" id="3.40.50.1820">
    <property type="entry name" value="alpha/beta hydrolase"/>
    <property type="match status" value="1"/>
</dbReference>
<dbReference type="Proteomes" id="UP000322524">
    <property type="component" value="Unassembled WGS sequence"/>
</dbReference>
<proteinExistence type="predicted"/>
<protein>
    <submittedName>
        <fullName evidence="2">Alpha/beta hydrolase</fullName>
    </submittedName>
</protein>
<sequence>MNDSQTNLNGLHLDCTIYGESNEFPTVIMDAGYGDYSKAWKSIYPELSKLTQVILYDRAGLGKSERSSNPRTSLFMVEELRELLKSKKVLPPYILVGHSYGGVNMRLFNNLYPQEVAGLVLIDSTPEDYAERFLPTMSEEFKVAYKKQFTREGNFHEFMESLKQLHKSNRVSGTPTIVLSAGKKDHYSKESQALWNRMQEEILRFTTNGQFLIAENSAHYIQNDEPKLVINIILRYIKSLSNTNRSKNRKMINEKNLIDVLFESWSINTSSKWSPENPAKGQCGVTSLIVQDFLGGEIVKTLMPKGWHFYNKINGIRYDYTSSQFDKGVHYSDIPSNRAEAFQDTNLEQYLTLKKNMLSYQINR</sequence>